<feature type="compositionally biased region" description="Basic and acidic residues" evidence="4">
    <location>
        <begin position="406"/>
        <end position="429"/>
    </location>
</feature>
<name>A0A388KXH1_CHABU</name>
<feature type="region of interest" description="Disordered" evidence="4">
    <location>
        <begin position="439"/>
        <end position="458"/>
    </location>
</feature>
<feature type="compositionally biased region" description="Acidic residues" evidence="4">
    <location>
        <begin position="357"/>
        <end position="394"/>
    </location>
</feature>
<keyword evidence="2" id="KW-0677">Repeat</keyword>
<evidence type="ECO:0000259" key="6">
    <source>
        <dbReference type="Pfam" id="PF24817"/>
    </source>
</evidence>
<dbReference type="Gene3D" id="2.130.10.10">
    <property type="entry name" value="YVTN repeat-like/Quinoprotein amine dehydrogenase"/>
    <property type="match status" value="2"/>
</dbReference>
<dbReference type="GO" id="GO:0003682">
    <property type="term" value="F:chromatin binding"/>
    <property type="evidence" value="ECO:0007669"/>
    <property type="project" value="TreeGrafter"/>
</dbReference>
<dbReference type="SUPFAM" id="SSF50978">
    <property type="entry name" value="WD40 repeat-like"/>
    <property type="match status" value="1"/>
</dbReference>
<feature type="repeat" description="WD" evidence="3">
    <location>
        <begin position="19"/>
        <end position="50"/>
    </location>
</feature>
<dbReference type="PANTHER" id="PTHR19932">
    <property type="entry name" value="WD REPEAT AND HMG-BOX DNA BINDING PROTEIN"/>
    <property type="match status" value="1"/>
</dbReference>
<dbReference type="GO" id="GO:0040029">
    <property type="term" value="P:epigenetic regulation of gene expression"/>
    <property type="evidence" value="ECO:0007669"/>
    <property type="project" value="EnsemblPlants"/>
</dbReference>
<sequence>MSRWKPAKTAGREPAATSTSVHKPGLCDIAYDSTGKYIVTCGSDGHVSVWHAGVTGKKHLDIPVSQQKRPITAAVVSPNGSFLAAGSEDNSVKLYTFPDGEFLSIVTRFSLAVRAVAFNSTGSILAAGGDAESIKLLTVPDCSTVCNLKAHEGQVCSLAFDPRDDYLLSSDTNGTIIVWDVAAAKAVHTLPHVAPRTVATWALRNCVGWHPDGSLFAVPGLSCEVILYKRQTAEVHCSLKGAHMADVGVIAWSPNGKYLASAGEDHQVLVWHVDERQDLGRLRNGDMTVSGLSWSPEGNAIALIDMDGKYRIWDRPVPEHMPSPTEGSLPPPVNSTVDRKKLMKFDESKEMKKGKEDDEEEEEEEEEEDEEEGEESRENGSEEEEEEEEDEDEEDRIKRRQKKHDRQFFGKDEDDKLDKNDSDGSETRFSKKYKLPTKKVDSEIGGGEKKVKKAERSTKDAKAKVGGHFAYPTQPQGPFQPCSTHKVDGRKRFLAYNLLGSITVREEDGHSSVEVEFHDTSTHTARVPVMTDYFGFTMAALSDKGCVFANPWKSEKHASTLFYRPFNSWAPRSEWTVQFTGEEEVRAVAIGQSWAAAATSMNYLRIFSEAGLQRNPPRTALSFISQTGPGNEWGLMTLHVLEEPGATVSKVLEYVMYDISEQKRMCGGRVALSPSSMLTWLGFTESGLLSTYDSKGVLRVLFDIYGGSWVPVFSSAAERKSNEEVHWVVSLNESQLFCIICKLPEAQPQVMPRPVLTVVKLTIPLAHLNGGSVALEEEYLRNTLVLSQLRARVDKTLAEGKEDVEQENRVLKMEGEQDRCLVKQMVAACKGILLCPICKLYFLRI</sequence>
<evidence type="ECO:0000256" key="3">
    <source>
        <dbReference type="PROSITE-ProRule" id="PRU00221"/>
    </source>
</evidence>
<dbReference type="Gramene" id="GBG74747">
    <property type="protein sequence ID" value="GBG74747"/>
    <property type="gene ID" value="CBR_g19153"/>
</dbReference>
<feature type="repeat" description="WD" evidence="3">
    <location>
        <begin position="64"/>
        <end position="105"/>
    </location>
</feature>
<comment type="caution">
    <text evidence="7">The sequence shown here is derived from an EMBL/GenBank/DDBJ whole genome shotgun (WGS) entry which is preliminary data.</text>
</comment>
<feature type="region of interest" description="Disordered" evidence="4">
    <location>
        <begin position="1"/>
        <end position="21"/>
    </location>
</feature>
<gene>
    <name evidence="7" type="ORF">CBR_g19153</name>
</gene>
<keyword evidence="1 3" id="KW-0853">WD repeat</keyword>
<dbReference type="EMBL" id="BFEA01000209">
    <property type="protein sequence ID" value="GBG74747.1"/>
    <property type="molecule type" value="Genomic_DNA"/>
</dbReference>
<organism evidence="7 8">
    <name type="scientific">Chara braunii</name>
    <name type="common">Braun's stonewort</name>
    <dbReference type="NCBI Taxonomy" id="69332"/>
    <lineage>
        <taxon>Eukaryota</taxon>
        <taxon>Viridiplantae</taxon>
        <taxon>Streptophyta</taxon>
        <taxon>Charophyceae</taxon>
        <taxon>Charales</taxon>
        <taxon>Characeae</taxon>
        <taxon>Chara</taxon>
    </lineage>
</organism>
<dbReference type="GO" id="GO:0009733">
    <property type="term" value="P:response to auxin"/>
    <property type="evidence" value="ECO:0007669"/>
    <property type="project" value="EnsemblPlants"/>
</dbReference>
<evidence type="ECO:0000259" key="5">
    <source>
        <dbReference type="Pfam" id="PF12341"/>
    </source>
</evidence>
<dbReference type="Proteomes" id="UP000265515">
    <property type="component" value="Unassembled WGS sequence"/>
</dbReference>
<evidence type="ECO:0000256" key="2">
    <source>
        <dbReference type="ARBA" id="ARBA00022737"/>
    </source>
</evidence>
<dbReference type="PROSITE" id="PS00678">
    <property type="entry name" value="WD_REPEATS_1"/>
    <property type="match status" value="1"/>
</dbReference>
<dbReference type="InterPro" id="IPR036322">
    <property type="entry name" value="WD40_repeat_dom_sf"/>
</dbReference>
<proteinExistence type="predicted"/>
<dbReference type="InterPro" id="IPR022100">
    <property type="entry name" value="WDHD1/CFT4_beta-prop_2nd"/>
</dbReference>
<dbReference type="InterPro" id="IPR015943">
    <property type="entry name" value="WD40/YVTN_repeat-like_dom_sf"/>
</dbReference>
<evidence type="ECO:0000256" key="1">
    <source>
        <dbReference type="ARBA" id="ARBA00022574"/>
    </source>
</evidence>
<feature type="repeat" description="WD" evidence="3">
    <location>
        <begin position="240"/>
        <end position="281"/>
    </location>
</feature>
<feature type="domain" description="WDHD1/CFT4 second beta-propeller" evidence="5">
    <location>
        <begin position="478"/>
        <end position="765"/>
    </location>
</feature>
<evidence type="ECO:0000313" key="8">
    <source>
        <dbReference type="Proteomes" id="UP000265515"/>
    </source>
</evidence>
<dbReference type="GO" id="GO:0000278">
    <property type="term" value="P:mitotic cell cycle"/>
    <property type="evidence" value="ECO:0007669"/>
    <property type="project" value="TreeGrafter"/>
</dbReference>
<feature type="compositionally biased region" description="Basic and acidic residues" evidence="4">
    <location>
        <begin position="337"/>
        <end position="356"/>
    </location>
</feature>
<dbReference type="InterPro" id="IPR019775">
    <property type="entry name" value="WD40_repeat_CS"/>
</dbReference>
<dbReference type="AlphaFoldDB" id="A0A388KXH1"/>
<evidence type="ECO:0000313" key="7">
    <source>
        <dbReference type="EMBL" id="GBG74747.1"/>
    </source>
</evidence>
<dbReference type="GO" id="GO:0006281">
    <property type="term" value="P:DNA repair"/>
    <property type="evidence" value="ECO:0007669"/>
    <property type="project" value="TreeGrafter"/>
</dbReference>
<dbReference type="Pfam" id="PF24817">
    <property type="entry name" value="WD40_WDHD1_1st"/>
    <property type="match status" value="1"/>
</dbReference>
<dbReference type="GO" id="GO:0006261">
    <property type="term" value="P:DNA-templated DNA replication"/>
    <property type="evidence" value="ECO:0007669"/>
    <property type="project" value="TreeGrafter"/>
</dbReference>
<dbReference type="GO" id="GO:0043596">
    <property type="term" value="C:nuclear replication fork"/>
    <property type="evidence" value="ECO:0007669"/>
    <property type="project" value="TreeGrafter"/>
</dbReference>
<dbReference type="STRING" id="69332.A0A388KXH1"/>
<dbReference type="PROSITE" id="PS50082">
    <property type="entry name" value="WD_REPEATS_2"/>
    <property type="match status" value="5"/>
</dbReference>
<dbReference type="OrthoDB" id="427368at2759"/>
<dbReference type="SMART" id="SM00320">
    <property type="entry name" value="WD40"/>
    <property type="match status" value="7"/>
</dbReference>
<dbReference type="CDD" id="cd00200">
    <property type="entry name" value="WD40"/>
    <property type="match status" value="1"/>
</dbReference>
<reference evidence="7 8" key="1">
    <citation type="journal article" date="2018" name="Cell">
        <title>The Chara Genome: Secondary Complexity and Implications for Plant Terrestrialization.</title>
        <authorList>
            <person name="Nishiyama T."/>
            <person name="Sakayama H."/>
            <person name="Vries J.D."/>
            <person name="Buschmann H."/>
            <person name="Saint-Marcoux D."/>
            <person name="Ullrich K.K."/>
            <person name="Haas F.B."/>
            <person name="Vanderstraeten L."/>
            <person name="Becker D."/>
            <person name="Lang D."/>
            <person name="Vosolsobe S."/>
            <person name="Rombauts S."/>
            <person name="Wilhelmsson P.K.I."/>
            <person name="Janitza P."/>
            <person name="Kern R."/>
            <person name="Heyl A."/>
            <person name="Rumpler F."/>
            <person name="Villalobos L.I.A.C."/>
            <person name="Clay J.M."/>
            <person name="Skokan R."/>
            <person name="Toyoda A."/>
            <person name="Suzuki Y."/>
            <person name="Kagoshima H."/>
            <person name="Schijlen E."/>
            <person name="Tajeshwar N."/>
            <person name="Catarino B."/>
            <person name="Hetherington A.J."/>
            <person name="Saltykova A."/>
            <person name="Bonnot C."/>
            <person name="Breuninger H."/>
            <person name="Symeonidi A."/>
            <person name="Radhakrishnan G.V."/>
            <person name="Van Nieuwerburgh F."/>
            <person name="Deforce D."/>
            <person name="Chang C."/>
            <person name="Karol K.G."/>
            <person name="Hedrich R."/>
            <person name="Ulvskov P."/>
            <person name="Glockner G."/>
            <person name="Delwiche C.F."/>
            <person name="Petrasek J."/>
            <person name="Van de Peer Y."/>
            <person name="Friml J."/>
            <person name="Beilby M."/>
            <person name="Dolan L."/>
            <person name="Kohara Y."/>
            <person name="Sugano S."/>
            <person name="Fujiyama A."/>
            <person name="Delaux P.-M."/>
            <person name="Quint M."/>
            <person name="TheiBen G."/>
            <person name="Hagemann M."/>
            <person name="Harholt J."/>
            <person name="Dunand C."/>
            <person name="Zachgo S."/>
            <person name="Langdale J."/>
            <person name="Maumus F."/>
            <person name="Straeten D.V.D."/>
            <person name="Gould S.B."/>
            <person name="Rensing S.A."/>
        </authorList>
    </citation>
    <scope>NUCLEOTIDE SEQUENCE [LARGE SCALE GENOMIC DNA]</scope>
    <source>
        <strain evidence="7 8">S276</strain>
    </source>
</reference>
<feature type="region of interest" description="Disordered" evidence="4">
    <location>
        <begin position="315"/>
        <end position="430"/>
    </location>
</feature>
<feature type="repeat" description="WD" evidence="3">
    <location>
        <begin position="282"/>
        <end position="314"/>
    </location>
</feature>
<feature type="repeat" description="WD" evidence="3">
    <location>
        <begin position="148"/>
        <end position="189"/>
    </location>
</feature>
<dbReference type="InterPro" id="IPR001680">
    <property type="entry name" value="WD40_rpt"/>
</dbReference>
<dbReference type="Pfam" id="PF12341">
    <property type="entry name" value="Mcl1_mid"/>
    <property type="match status" value="1"/>
</dbReference>
<dbReference type="PANTHER" id="PTHR19932:SF10">
    <property type="entry name" value="WD REPEAT AND HMG-BOX DNA-BINDING PROTEIN 1"/>
    <property type="match status" value="1"/>
</dbReference>
<evidence type="ECO:0000256" key="4">
    <source>
        <dbReference type="SAM" id="MobiDB-lite"/>
    </source>
</evidence>
<dbReference type="OMA" id="RYAHTNG"/>
<dbReference type="PROSITE" id="PS50294">
    <property type="entry name" value="WD_REPEATS_REGION"/>
    <property type="match status" value="2"/>
</dbReference>
<dbReference type="InterPro" id="IPR057646">
    <property type="entry name" value="WD40_WDHD1_1st"/>
</dbReference>
<feature type="domain" description="WDHD1 first WD40" evidence="6">
    <location>
        <begin position="21"/>
        <end position="311"/>
    </location>
</feature>
<accession>A0A388KXH1</accession>
<keyword evidence="8" id="KW-1185">Reference proteome</keyword>
<protein>
    <submittedName>
        <fullName evidence="7">Uncharacterized protein</fullName>
    </submittedName>
</protein>